<evidence type="ECO:0000313" key="1">
    <source>
        <dbReference type="EMBL" id="SDH33538.1"/>
    </source>
</evidence>
<keyword evidence="2" id="KW-1185">Reference proteome</keyword>
<proteinExistence type="predicted"/>
<reference evidence="2" key="1">
    <citation type="submission" date="2016-10" db="EMBL/GenBank/DDBJ databases">
        <authorList>
            <person name="Varghese N."/>
            <person name="Submissions S."/>
        </authorList>
    </citation>
    <scope>NUCLEOTIDE SEQUENCE [LARGE SCALE GENOMIC DNA]</scope>
    <source>
        <strain evidence="2">DSM 25329</strain>
    </source>
</reference>
<dbReference type="AlphaFoldDB" id="A0A1G8BK71"/>
<organism evidence="1 2">
    <name type="scientific">Dyadobacter soli</name>
    <dbReference type="NCBI Taxonomy" id="659014"/>
    <lineage>
        <taxon>Bacteria</taxon>
        <taxon>Pseudomonadati</taxon>
        <taxon>Bacteroidota</taxon>
        <taxon>Cytophagia</taxon>
        <taxon>Cytophagales</taxon>
        <taxon>Spirosomataceae</taxon>
        <taxon>Dyadobacter</taxon>
    </lineage>
</organism>
<accession>A0A1G8BK71</accession>
<dbReference type="Proteomes" id="UP000198748">
    <property type="component" value="Unassembled WGS sequence"/>
</dbReference>
<sequence length="156" mass="17243">MKNIIVYLALCVCLLNTALGQIKIENIKNSVYNSKRGFYIVNHLASTFQSEVPTAQRIDQLIREDSLDMGSKTYRFATPMKVDVDFLQAANWLTRGSIAYGRLLIVASVAKSMSLNFDSFVIPNSGELVVYNSRGTIAGPMTSEQAACFSTNRISC</sequence>
<dbReference type="EMBL" id="FNAN01000033">
    <property type="protein sequence ID" value="SDH33538.1"/>
    <property type="molecule type" value="Genomic_DNA"/>
</dbReference>
<evidence type="ECO:0000313" key="2">
    <source>
        <dbReference type="Proteomes" id="UP000198748"/>
    </source>
</evidence>
<protein>
    <submittedName>
        <fullName evidence="1">Uncharacterized protein</fullName>
    </submittedName>
</protein>
<dbReference type="OrthoDB" id="9342482at2"/>
<name>A0A1G8BK71_9BACT</name>
<dbReference type="RefSeq" id="WP_090157667.1">
    <property type="nucleotide sequence ID" value="NZ_FNAN01000033.1"/>
</dbReference>
<gene>
    <name evidence="1" type="ORF">SAMN04487996_13355</name>
</gene>